<sequence>MPQPAVEELGPDEPVVAVEGRWIDLLEYVSEQAELGEGFVLTVIRVAEDLGPTDVQAVVVQGPQPQVDAGVGEPRLALRKDVADRACLGFDAERPFQAGHEVAMAVLGEAVERPVI</sequence>
<accession>A0A939JIV5</accession>
<evidence type="ECO:0000313" key="1">
    <source>
        <dbReference type="EMBL" id="MBO0512974.1"/>
    </source>
</evidence>
<gene>
    <name evidence="1" type="ORF">J0695_14310</name>
</gene>
<dbReference type="Proteomes" id="UP000664167">
    <property type="component" value="Unassembled WGS sequence"/>
</dbReference>
<keyword evidence="2" id="KW-1185">Reference proteome</keyword>
<evidence type="ECO:0000313" key="2">
    <source>
        <dbReference type="Proteomes" id="UP000664167"/>
    </source>
</evidence>
<comment type="caution">
    <text evidence="1">The sequence shown here is derived from an EMBL/GenBank/DDBJ whole genome shotgun (WGS) entry which is preliminary data.</text>
</comment>
<organism evidence="1 2">
    <name type="scientific">Streptomyces beijiangensis</name>
    <dbReference type="NCBI Taxonomy" id="163361"/>
    <lineage>
        <taxon>Bacteria</taxon>
        <taxon>Bacillati</taxon>
        <taxon>Actinomycetota</taxon>
        <taxon>Actinomycetes</taxon>
        <taxon>Kitasatosporales</taxon>
        <taxon>Streptomycetaceae</taxon>
        <taxon>Streptomyces</taxon>
    </lineage>
</organism>
<dbReference type="AlphaFoldDB" id="A0A939JIV5"/>
<protein>
    <submittedName>
        <fullName evidence="1">Uncharacterized protein</fullName>
    </submittedName>
</protein>
<name>A0A939JIV5_9ACTN</name>
<dbReference type="RefSeq" id="WP_206962403.1">
    <property type="nucleotide sequence ID" value="NZ_BAAAJJ010000019.1"/>
</dbReference>
<proteinExistence type="predicted"/>
<reference evidence="1" key="1">
    <citation type="submission" date="2021-03" db="EMBL/GenBank/DDBJ databases">
        <title>Streptomyces poriferae sp. nov., a novel marine sponge-derived Actinobacteria species with anti-MRSA activity.</title>
        <authorList>
            <person name="Sandoval-Powers M."/>
            <person name="Kralova S."/>
            <person name="Nguyen G.-S."/>
            <person name="Fawwal D."/>
            <person name="Degnes K."/>
            <person name="Klinkenberg G."/>
            <person name="Sletta H."/>
            <person name="Wentzel A."/>
            <person name="Liles M.R."/>
        </authorList>
    </citation>
    <scope>NUCLEOTIDE SEQUENCE</scope>
    <source>
        <strain evidence="1">DSM 41794</strain>
    </source>
</reference>
<dbReference type="EMBL" id="JAFLRJ010000128">
    <property type="protein sequence ID" value="MBO0512974.1"/>
    <property type="molecule type" value="Genomic_DNA"/>
</dbReference>